<keyword evidence="2" id="KW-1185">Reference proteome</keyword>
<reference evidence="1 2" key="1">
    <citation type="journal article" date="2011" name="MBio">
        <title>Evidence of a dominant lineage of Vibrio cholerae-specific lytic bacteriophages shed by cholera patients over a 10-year period in Dhaka, Bangladesh.</title>
        <authorList>
            <person name="Seed K.D."/>
            <person name="Bodi K.L."/>
            <person name="Kropinski A.M."/>
            <person name="Ackermann H.W."/>
            <person name="Calderwood S.B."/>
            <person name="Qadri F."/>
            <person name="Camilli A."/>
        </authorList>
    </citation>
    <scope>NUCLEOTIDE SEQUENCE [LARGE SCALE GENOMIC DNA]</scope>
</reference>
<proteinExistence type="predicted"/>
<accession>F1D1K4</accession>
<evidence type="ECO:0000313" key="2">
    <source>
        <dbReference type="Proteomes" id="UP000007502"/>
    </source>
</evidence>
<gene>
    <name evidence="1" type="primary">ORF180A</name>
</gene>
<evidence type="ECO:0000313" key="1">
    <source>
        <dbReference type="EMBL" id="ADX87998.1"/>
    </source>
</evidence>
<dbReference type="RefSeq" id="YP_004251123.1">
    <property type="nucleotide sequence ID" value="NC_015157.1"/>
</dbReference>
<dbReference type="Proteomes" id="UP000007502">
    <property type="component" value="Segment"/>
</dbReference>
<dbReference type="KEGG" id="vg:10228661"/>
<organism evidence="1 2">
    <name type="scientific">Vibrio phage ICP1</name>
    <dbReference type="NCBI Taxonomy" id="979525"/>
    <lineage>
        <taxon>Viruses</taxon>
        <taxon>Duplodnaviria</taxon>
        <taxon>Heunggongvirae</taxon>
        <taxon>Uroviricota</taxon>
        <taxon>Caudoviricetes</taxon>
        <taxon>Mohonavirus</taxon>
        <taxon>Mohonavirus ICP1</taxon>
    </lineage>
</organism>
<name>F1D1K4_9CAUD</name>
<sequence length="44" mass="5461">MNKLKRLWKRLLCKHENYVHSHNDHFHIMTCPDCGHVHLERKVR</sequence>
<dbReference type="EMBL" id="HQ641347">
    <property type="protein sequence ID" value="ADX87998.1"/>
    <property type="molecule type" value="Genomic_DNA"/>
</dbReference>
<dbReference type="GeneID" id="10228661"/>
<protein>
    <submittedName>
        <fullName evidence="1">Uncharacterized protein ORF180A</fullName>
    </submittedName>
</protein>